<dbReference type="Pfam" id="PF13870">
    <property type="entry name" value="CCDC113_CCDC96_CC"/>
    <property type="match status" value="1"/>
</dbReference>
<dbReference type="GO" id="GO:0036064">
    <property type="term" value="C:ciliary basal body"/>
    <property type="evidence" value="ECO:0007669"/>
    <property type="project" value="TreeGrafter"/>
</dbReference>
<feature type="coiled-coil region" evidence="4">
    <location>
        <begin position="138"/>
        <end position="318"/>
    </location>
</feature>
<evidence type="ECO:0000256" key="2">
    <source>
        <dbReference type="ARBA" id="ARBA00023054"/>
    </source>
</evidence>
<comment type="subcellular location">
    <subcellularLocation>
        <location evidence="1">Cell projection</location>
        <location evidence="1">Cilium</location>
    </subcellularLocation>
</comment>
<evidence type="ECO:0000313" key="6">
    <source>
        <dbReference type="EMBL" id="GIQ87244.1"/>
    </source>
</evidence>
<evidence type="ECO:0000256" key="1">
    <source>
        <dbReference type="ARBA" id="ARBA00004138"/>
    </source>
</evidence>
<protein>
    <recommendedName>
        <fullName evidence="5">CCDC113/CCDC96 coiled-coil domain-containing protein</fullName>
    </recommendedName>
</protein>
<proteinExistence type="predicted"/>
<evidence type="ECO:0000259" key="5">
    <source>
        <dbReference type="Pfam" id="PF13870"/>
    </source>
</evidence>
<keyword evidence="7" id="KW-1185">Reference proteome</keyword>
<dbReference type="InterPro" id="IPR025254">
    <property type="entry name" value="CCDC113/CCDC96_CC"/>
</dbReference>
<feature type="domain" description="CCDC113/CCDC96 coiled-coil" evidence="5">
    <location>
        <begin position="147"/>
        <end position="317"/>
    </location>
</feature>
<keyword evidence="3" id="KW-0966">Cell projection</keyword>
<feature type="coiled-coil region" evidence="4">
    <location>
        <begin position="86"/>
        <end position="113"/>
    </location>
</feature>
<dbReference type="OrthoDB" id="10254794at2759"/>
<evidence type="ECO:0000256" key="3">
    <source>
        <dbReference type="ARBA" id="ARBA00023273"/>
    </source>
</evidence>
<dbReference type="InterPro" id="IPR051885">
    <property type="entry name" value="CC_CF"/>
</dbReference>
<comment type="caution">
    <text evidence="6">The sequence shown here is derived from an EMBL/GenBank/DDBJ whole genome shotgun (WGS) entry which is preliminary data.</text>
</comment>
<name>A0A9K3D4S2_9EUKA</name>
<sequence length="342" mass="39545">MSGLSGHPEFKLREFYEEGLEEKDRLEAENMALQHRILHLLEIPKVRARLSQFQERRPQRASDLALSYQQSLVELDEHRLELNKAHTVLDDEAQVLKVKLDAAEAEAAASEEAMCALRIEIARAAVSQQGERMGGEEIERVETEVQEAQAMVDEQRIEVVTLVNELRVIRVQLSRREQLAGQLHLIDFEQLKIENQTLAEKIEERYEELLKLRKKTVDTVQVLAHVREKLECVTETAQTMKRDLVDLEASVTTKRDTLAKTKQSVQRVRDQLVETRRQLGFSGSEQLVNDYHRRQERVQSLQDELAALKRRHGMLTSQGDWEGEDAGERYEEMGDMYDDGMM</sequence>
<dbReference type="GO" id="GO:0005930">
    <property type="term" value="C:axoneme"/>
    <property type="evidence" value="ECO:0007669"/>
    <property type="project" value="TreeGrafter"/>
</dbReference>
<dbReference type="AlphaFoldDB" id="A0A9K3D4S2"/>
<evidence type="ECO:0000256" key="4">
    <source>
        <dbReference type="SAM" id="Coils"/>
    </source>
</evidence>
<dbReference type="PANTHER" id="PTHR15654:SF1">
    <property type="entry name" value="COILED-COIL DOMAIN-CONTAINING PROTEIN 96"/>
    <property type="match status" value="1"/>
</dbReference>
<organism evidence="6 7">
    <name type="scientific">Kipferlia bialata</name>
    <dbReference type="NCBI Taxonomy" id="797122"/>
    <lineage>
        <taxon>Eukaryota</taxon>
        <taxon>Metamonada</taxon>
        <taxon>Carpediemonas-like organisms</taxon>
        <taxon>Kipferlia</taxon>
    </lineage>
</organism>
<keyword evidence="2 4" id="KW-0175">Coiled coil</keyword>
<gene>
    <name evidence="6" type="ORF">KIPB_009243</name>
</gene>
<dbReference type="Proteomes" id="UP000265618">
    <property type="component" value="Unassembled WGS sequence"/>
</dbReference>
<evidence type="ECO:0000313" key="7">
    <source>
        <dbReference type="Proteomes" id="UP000265618"/>
    </source>
</evidence>
<dbReference type="PANTHER" id="PTHR15654">
    <property type="entry name" value="COILED-COIL DOMAIN-CONTAINING PROTEIN 113-RELATED"/>
    <property type="match status" value="1"/>
</dbReference>
<accession>A0A9K3D4S2</accession>
<dbReference type="EMBL" id="BDIP01003082">
    <property type="protein sequence ID" value="GIQ87244.1"/>
    <property type="molecule type" value="Genomic_DNA"/>
</dbReference>
<reference evidence="6 7" key="1">
    <citation type="journal article" date="2018" name="PLoS ONE">
        <title>The draft genome of Kipferlia bialata reveals reductive genome evolution in fornicate parasites.</title>
        <authorList>
            <person name="Tanifuji G."/>
            <person name="Takabayashi S."/>
            <person name="Kume K."/>
            <person name="Takagi M."/>
            <person name="Nakayama T."/>
            <person name="Kamikawa R."/>
            <person name="Inagaki Y."/>
            <person name="Hashimoto T."/>
        </authorList>
    </citation>
    <scope>NUCLEOTIDE SEQUENCE [LARGE SCALE GENOMIC DNA]</scope>
    <source>
        <strain evidence="6">NY0173</strain>
    </source>
</reference>
<dbReference type="GO" id="GO:0060271">
    <property type="term" value="P:cilium assembly"/>
    <property type="evidence" value="ECO:0007669"/>
    <property type="project" value="TreeGrafter"/>
</dbReference>